<feature type="domain" description="CHAD" evidence="2">
    <location>
        <begin position="17"/>
        <end position="277"/>
    </location>
</feature>
<feature type="region of interest" description="Disordered" evidence="1">
    <location>
        <begin position="1"/>
        <end position="23"/>
    </location>
</feature>
<gene>
    <name evidence="3" type="ORF">XFLAVUS301_45710</name>
</gene>
<dbReference type="InterPro" id="IPR007899">
    <property type="entry name" value="CHAD_dom"/>
</dbReference>
<protein>
    <submittedName>
        <fullName evidence="3">CHAD domain-containing protein</fullName>
    </submittedName>
</protein>
<accession>A0A9W6CRG5</accession>
<evidence type="ECO:0000259" key="2">
    <source>
        <dbReference type="PROSITE" id="PS51708"/>
    </source>
</evidence>
<dbReference type="PROSITE" id="PS51708">
    <property type="entry name" value="CHAD"/>
    <property type="match status" value="1"/>
</dbReference>
<proteinExistence type="predicted"/>
<sequence>MPMLDVATPDAERVTPPLPPPRAAGDALADALAATIETVAAAVADPDPVEMVHDARKAMKQYRALLRLIPGEDAKAERRRTAEVARQLSGARDQVAARDALDVMAKGGFLLACDQTDAEGVLGEDTAEDGGEHRATLGGFLVSARAALADTLAAQAREADVTKGLVKAYRQARRAPFDTPEDMHEARKRVVTHRYQMSFLAEAFGHGAKRARAAQRLRDLLGAYQDIETLRPMLDAAGDALAEGTRERLGLAMDRAQKRLRKRALRQHAALFRRSAKAFRDSCRERVGAASN</sequence>
<dbReference type="PANTHER" id="PTHR39339">
    <property type="entry name" value="SLR1444 PROTEIN"/>
    <property type="match status" value="1"/>
</dbReference>
<dbReference type="InterPro" id="IPR038186">
    <property type="entry name" value="CHAD_dom_sf"/>
</dbReference>
<evidence type="ECO:0000256" key="1">
    <source>
        <dbReference type="SAM" id="MobiDB-lite"/>
    </source>
</evidence>
<dbReference type="SMART" id="SM00880">
    <property type="entry name" value="CHAD"/>
    <property type="match status" value="1"/>
</dbReference>
<dbReference type="PANTHER" id="PTHR39339:SF1">
    <property type="entry name" value="CHAD DOMAIN-CONTAINING PROTEIN"/>
    <property type="match status" value="1"/>
</dbReference>
<comment type="caution">
    <text evidence="3">The sequence shown here is derived from an EMBL/GenBank/DDBJ whole genome shotgun (WGS) entry which is preliminary data.</text>
</comment>
<evidence type="ECO:0000313" key="3">
    <source>
        <dbReference type="EMBL" id="GLI24897.1"/>
    </source>
</evidence>
<name>A0A9W6CRG5_XANFL</name>
<dbReference type="Gene3D" id="1.40.20.10">
    <property type="entry name" value="CHAD domain"/>
    <property type="match status" value="1"/>
</dbReference>
<dbReference type="Proteomes" id="UP001144397">
    <property type="component" value="Unassembled WGS sequence"/>
</dbReference>
<organism evidence="3 4">
    <name type="scientific">Xanthobacter flavus</name>
    <dbReference type="NCBI Taxonomy" id="281"/>
    <lineage>
        <taxon>Bacteria</taxon>
        <taxon>Pseudomonadati</taxon>
        <taxon>Pseudomonadota</taxon>
        <taxon>Alphaproteobacteria</taxon>
        <taxon>Hyphomicrobiales</taxon>
        <taxon>Xanthobacteraceae</taxon>
        <taxon>Xanthobacter</taxon>
    </lineage>
</organism>
<dbReference type="AlphaFoldDB" id="A0A9W6CRG5"/>
<dbReference type="Pfam" id="PF05235">
    <property type="entry name" value="CHAD"/>
    <property type="match status" value="1"/>
</dbReference>
<dbReference type="EMBL" id="BSDO01000009">
    <property type="protein sequence ID" value="GLI24897.1"/>
    <property type="molecule type" value="Genomic_DNA"/>
</dbReference>
<evidence type="ECO:0000313" key="4">
    <source>
        <dbReference type="Proteomes" id="UP001144397"/>
    </source>
</evidence>
<reference evidence="3" key="1">
    <citation type="submission" date="2022-12" db="EMBL/GenBank/DDBJ databases">
        <title>Reference genome sequencing for broad-spectrum identification of bacterial and archaeal isolates by mass spectrometry.</title>
        <authorList>
            <person name="Sekiguchi Y."/>
            <person name="Tourlousse D.M."/>
        </authorList>
    </citation>
    <scope>NUCLEOTIDE SEQUENCE</scope>
    <source>
        <strain evidence="3">301</strain>
    </source>
</reference>